<dbReference type="Pfam" id="PF13086">
    <property type="entry name" value="AAA_11"/>
    <property type="match status" value="1"/>
</dbReference>
<dbReference type="EMBL" id="BTSY01000004">
    <property type="protein sequence ID" value="GMT22940.1"/>
    <property type="molecule type" value="Genomic_DNA"/>
</dbReference>
<comment type="caution">
    <text evidence="8">The sequence shown here is derived from an EMBL/GenBank/DDBJ whole genome shotgun (WGS) entry which is preliminary data.</text>
</comment>
<keyword evidence="5" id="KW-0067">ATP-binding</keyword>
<gene>
    <name evidence="8" type="ORF">PFISCL1PPCAC_14237</name>
</gene>
<proteinExistence type="inferred from homology"/>
<feature type="domain" description="DNA2/NAM7 helicase helicase" evidence="6">
    <location>
        <begin position="13"/>
        <end position="254"/>
    </location>
</feature>
<dbReference type="Gene3D" id="3.40.50.300">
    <property type="entry name" value="P-loop containing nucleotide triphosphate hydrolases"/>
    <property type="match status" value="2"/>
</dbReference>
<dbReference type="CDD" id="cd18808">
    <property type="entry name" value="SF1_C_Upf1"/>
    <property type="match status" value="1"/>
</dbReference>
<sequence>PTIRRANGTFLTLNERQHKAMVMYHSMDKPAFCILSPPGSGKTTVAAAMTASLVDDVDAFRPGEVQLLLAVQNVAVENLSVALQAFDDNRLRVYYIKSLLRTDAESKLPYDIKELLPNYQLYMENAADADLVTMQRYIEVDSALTEAKAGRSKLSGRQKYKLNLDWHKCLRKAKLTLEKYLQPQIILSTVDLILCQLANKNEKGVRRLLGAVTRIVIDEASLLTESTFYCLVRLFPNAKFVLIGDDQQLPPFMFDESVVGHLLSARSALSIAMHSGNLPVVKLLEVYRAPPRLVDPYNGLSYDGALVSRKPESLYPLASIGFVGAGQPQLLFIANSGGHRQGPSKSLCNEKEIASLIALLKRFPEEAKRDIMIICLYKDQKKSLEKKLGTNYELHTVDSSQGKEKPIVIVLTTRSDKSTPFFASKPRATVAVSRQQQALIIIGNRNLLTSSAPWSFVLAGAHFTSISSEDLGVTIDKEDEVEDAVDDVVDDENDFTAVPMKPPT</sequence>
<dbReference type="InterPro" id="IPR047187">
    <property type="entry name" value="SF1_C_Upf1"/>
</dbReference>
<feature type="non-terminal residue" evidence="8">
    <location>
        <position position="504"/>
    </location>
</feature>
<evidence type="ECO:0000256" key="5">
    <source>
        <dbReference type="ARBA" id="ARBA00022840"/>
    </source>
</evidence>
<dbReference type="GO" id="GO:0043139">
    <property type="term" value="F:5'-3' DNA helicase activity"/>
    <property type="evidence" value="ECO:0007669"/>
    <property type="project" value="TreeGrafter"/>
</dbReference>
<dbReference type="InterPro" id="IPR041679">
    <property type="entry name" value="DNA2/NAM7-like_C"/>
</dbReference>
<evidence type="ECO:0000259" key="6">
    <source>
        <dbReference type="Pfam" id="PF13086"/>
    </source>
</evidence>
<dbReference type="Pfam" id="PF13087">
    <property type="entry name" value="AAA_12"/>
    <property type="match status" value="1"/>
</dbReference>
<feature type="non-terminal residue" evidence="8">
    <location>
        <position position="1"/>
    </location>
</feature>
<dbReference type="Proteomes" id="UP001432322">
    <property type="component" value="Unassembled WGS sequence"/>
</dbReference>
<dbReference type="PANTHER" id="PTHR43788">
    <property type="entry name" value="DNA2/NAM7 HELICASE FAMILY MEMBER"/>
    <property type="match status" value="1"/>
</dbReference>
<keyword evidence="2" id="KW-0547">Nucleotide-binding</keyword>
<evidence type="ECO:0000256" key="3">
    <source>
        <dbReference type="ARBA" id="ARBA00022801"/>
    </source>
</evidence>
<keyword evidence="9" id="KW-1185">Reference proteome</keyword>
<evidence type="ECO:0000259" key="7">
    <source>
        <dbReference type="Pfam" id="PF13087"/>
    </source>
</evidence>
<evidence type="ECO:0000256" key="4">
    <source>
        <dbReference type="ARBA" id="ARBA00022806"/>
    </source>
</evidence>
<name>A0AAV5VTV0_9BILA</name>
<evidence type="ECO:0000313" key="9">
    <source>
        <dbReference type="Proteomes" id="UP001432322"/>
    </source>
</evidence>
<keyword evidence="4" id="KW-0347">Helicase</keyword>
<accession>A0AAV5VTV0</accession>
<dbReference type="GO" id="GO:0016787">
    <property type="term" value="F:hydrolase activity"/>
    <property type="evidence" value="ECO:0007669"/>
    <property type="project" value="UniProtKB-KW"/>
</dbReference>
<dbReference type="PANTHER" id="PTHR43788:SF16">
    <property type="entry name" value="HELICASE WITH ZINC FINGER 2"/>
    <property type="match status" value="1"/>
</dbReference>
<dbReference type="InterPro" id="IPR041677">
    <property type="entry name" value="DNA2/NAM7_AAA_11"/>
</dbReference>
<evidence type="ECO:0008006" key="10">
    <source>
        <dbReference type="Google" id="ProtNLM"/>
    </source>
</evidence>
<evidence type="ECO:0000256" key="2">
    <source>
        <dbReference type="ARBA" id="ARBA00022741"/>
    </source>
</evidence>
<organism evidence="8 9">
    <name type="scientific">Pristionchus fissidentatus</name>
    <dbReference type="NCBI Taxonomy" id="1538716"/>
    <lineage>
        <taxon>Eukaryota</taxon>
        <taxon>Metazoa</taxon>
        <taxon>Ecdysozoa</taxon>
        <taxon>Nematoda</taxon>
        <taxon>Chromadorea</taxon>
        <taxon>Rhabditida</taxon>
        <taxon>Rhabditina</taxon>
        <taxon>Diplogasteromorpha</taxon>
        <taxon>Diplogasteroidea</taxon>
        <taxon>Neodiplogasteridae</taxon>
        <taxon>Pristionchus</taxon>
    </lineage>
</organism>
<dbReference type="AlphaFoldDB" id="A0AAV5VTV0"/>
<evidence type="ECO:0000256" key="1">
    <source>
        <dbReference type="ARBA" id="ARBA00007913"/>
    </source>
</evidence>
<feature type="domain" description="DNA2/NAM7 helicase-like C-terminal" evidence="7">
    <location>
        <begin position="266"/>
        <end position="445"/>
    </location>
</feature>
<comment type="similarity">
    <text evidence="1">Belongs to the DNA2/NAM7 helicase family.</text>
</comment>
<reference evidence="8" key="1">
    <citation type="submission" date="2023-10" db="EMBL/GenBank/DDBJ databases">
        <title>Genome assembly of Pristionchus species.</title>
        <authorList>
            <person name="Yoshida K."/>
            <person name="Sommer R.J."/>
        </authorList>
    </citation>
    <scope>NUCLEOTIDE SEQUENCE</scope>
    <source>
        <strain evidence="8">RS5133</strain>
    </source>
</reference>
<protein>
    <recommendedName>
        <fullName evidence="10">DNA2/NAM7 helicase-like C-terminal domain-containing protein</fullName>
    </recommendedName>
</protein>
<dbReference type="GO" id="GO:0005524">
    <property type="term" value="F:ATP binding"/>
    <property type="evidence" value="ECO:0007669"/>
    <property type="project" value="UniProtKB-KW"/>
</dbReference>
<dbReference type="InterPro" id="IPR050534">
    <property type="entry name" value="Coronavir_polyprotein_1ab"/>
</dbReference>
<keyword evidence="3" id="KW-0378">Hydrolase</keyword>
<dbReference type="SUPFAM" id="SSF52540">
    <property type="entry name" value="P-loop containing nucleoside triphosphate hydrolases"/>
    <property type="match status" value="1"/>
</dbReference>
<dbReference type="InterPro" id="IPR027417">
    <property type="entry name" value="P-loop_NTPase"/>
</dbReference>
<evidence type="ECO:0000313" key="8">
    <source>
        <dbReference type="EMBL" id="GMT22940.1"/>
    </source>
</evidence>